<keyword evidence="2" id="KW-0255">Endonuclease</keyword>
<gene>
    <name evidence="6" type="ORF">A2519_10505</name>
</gene>
<dbReference type="Pfam" id="PF00565">
    <property type="entry name" value="SNase"/>
    <property type="match status" value="1"/>
</dbReference>
<feature type="domain" description="TNase-like" evidence="5">
    <location>
        <begin position="24"/>
        <end position="165"/>
    </location>
</feature>
<reference evidence="6 7" key="1">
    <citation type="journal article" date="2016" name="Nat. Commun.">
        <title>Thousands of microbial genomes shed light on interconnected biogeochemical processes in an aquifer system.</title>
        <authorList>
            <person name="Anantharaman K."/>
            <person name="Brown C.T."/>
            <person name="Hug L.A."/>
            <person name="Sharon I."/>
            <person name="Castelle C.J."/>
            <person name="Probst A.J."/>
            <person name="Thomas B.C."/>
            <person name="Singh A."/>
            <person name="Wilkins M.J."/>
            <person name="Karaoz U."/>
            <person name="Brodie E.L."/>
            <person name="Williams K.H."/>
            <person name="Hubbard S.S."/>
            <person name="Banfield J.F."/>
        </authorList>
    </citation>
    <scope>NUCLEOTIDE SEQUENCE [LARGE SCALE GENOMIC DNA]</scope>
</reference>
<dbReference type="GO" id="GO:0016787">
    <property type="term" value="F:hydrolase activity"/>
    <property type="evidence" value="ECO:0007669"/>
    <property type="project" value="UniProtKB-KW"/>
</dbReference>
<dbReference type="PANTHER" id="PTHR12302">
    <property type="entry name" value="EBNA2 BINDING PROTEIN P100"/>
    <property type="match status" value="1"/>
</dbReference>
<dbReference type="EMBL" id="MFYX01000146">
    <property type="protein sequence ID" value="OGK00433.1"/>
    <property type="molecule type" value="Genomic_DNA"/>
</dbReference>
<dbReference type="PROSITE" id="PS50830">
    <property type="entry name" value="TNASE_3"/>
    <property type="match status" value="1"/>
</dbReference>
<dbReference type="Proteomes" id="UP000179243">
    <property type="component" value="Unassembled WGS sequence"/>
</dbReference>
<name>A0A1F7F1J1_UNCRA</name>
<dbReference type="SUPFAM" id="SSF50199">
    <property type="entry name" value="Staphylococcal nuclease"/>
    <property type="match status" value="1"/>
</dbReference>
<evidence type="ECO:0000313" key="6">
    <source>
        <dbReference type="EMBL" id="OGK00433.1"/>
    </source>
</evidence>
<evidence type="ECO:0000256" key="3">
    <source>
        <dbReference type="ARBA" id="ARBA00022801"/>
    </source>
</evidence>
<dbReference type="InterPro" id="IPR016071">
    <property type="entry name" value="Staphylococal_nuclease_OB-fold"/>
</dbReference>
<feature type="chain" id="PRO_5009528341" description="TNase-like domain-containing protein" evidence="4">
    <location>
        <begin position="21"/>
        <end position="165"/>
    </location>
</feature>
<organism evidence="6 7">
    <name type="scientific">Candidatus Raymondbacteria bacterium RIFOXYD12_FULL_49_13</name>
    <dbReference type="NCBI Taxonomy" id="1817890"/>
    <lineage>
        <taxon>Bacteria</taxon>
        <taxon>Raymondiibacteriota</taxon>
    </lineage>
</organism>
<evidence type="ECO:0000313" key="7">
    <source>
        <dbReference type="Proteomes" id="UP000179243"/>
    </source>
</evidence>
<feature type="signal peptide" evidence="4">
    <location>
        <begin position="1"/>
        <end position="20"/>
    </location>
</feature>
<evidence type="ECO:0000256" key="4">
    <source>
        <dbReference type="SAM" id="SignalP"/>
    </source>
</evidence>
<accession>A0A1F7F1J1</accession>
<evidence type="ECO:0000256" key="1">
    <source>
        <dbReference type="ARBA" id="ARBA00022722"/>
    </source>
</evidence>
<keyword evidence="4" id="KW-0732">Signal</keyword>
<dbReference type="Gene3D" id="2.40.50.90">
    <property type="match status" value="1"/>
</dbReference>
<protein>
    <recommendedName>
        <fullName evidence="5">TNase-like domain-containing protein</fullName>
    </recommendedName>
</protein>
<keyword evidence="1" id="KW-0540">Nuclease</keyword>
<evidence type="ECO:0000256" key="2">
    <source>
        <dbReference type="ARBA" id="ARBA00022759"/>
    </source>
</evidence>
<dbReference type="InterPro" id="IPR035437">
    <property type="entry name" value="SNase_OB-fold_sf"/>
</dbReference>
<proteinExistence type="predicted"/>
<keyword evidence="3" id="KW-0378">Hydrolase</keyword>
<dbReference type="PANTHER" id="PTHR12302:SF3">
    <property type="entry name" value="SERINE_THREONINE-PROTEIN KINASE 31"/>
    <property type="match status" value="1"/>
</dbReference>
<dbReference type="AlphaFoldDB" id="A0A1F7F1J1"/>
<comment type="caution">
    <text evidence="6">The sequence shown here is derived from an EMBL/GenBank/DDBJ whole genome shotgun (WGS) entry which is preliminary data.</text>
</comment>
<dbReference type="GO" id="GO:0004519">
    <property type="term" value="F:endonuclease activity"/>
    <property type="evidence" value="ECO:0007669"/>
    <property type="project" value="UniProtKB-KW"/>
</dbReference>
<sequence>MKLFIPYTFLFFLASVGFCANMTIKEVVAGDLCINNFGDYVKLLGVVCPALGESYGNESKEFTTATLKNRRIQLEYDEKARKMDAEGTFIAYVYLFCDTCVSASFEDTLTKGQTVISYQAPLINICAELLERGLARADTVSQYASKPYFKHLEKTARTKKIGMWR</sequence>
<evidence type="ECO:0000259" key="5">
    <source>
        <dbReference type="PROSITE" id="PS50830"/>
    </source>
</evidence>